<organism evidence="2 3">
    <name type="scientific">Ilex paraguariensis</name>
    <name type="common">yerba mate</name>
    <dbReference type="NCBI Taxonomy" id="185542"/>
    <lineage>
        <taxon>Eukaryota</taxon>
        <taxon>Viridiplantae</taxon>
        <taxon>Streptophyta</taxon>
        <taxon>Embryophyta</taxon>
        <taxon>Tracheophyta</taxon>
        <taxon>Spermatophyta</taxon>
        <taxon>Magnoliopsida</taxon>
        <taxon>eudicotyledons</taxon>
        <taxon>Gunneridae</taxon>
        <taxon>Pentapetalae</taxon>
        <taxon>asterids</taxon>
        <taxon>campanulids</taxon>
        <taxon>Aquifoliales</taxon>
        <taxon>Aquifoliaceae</taxon>
        <taxon>Ilex</taxon>
    </lineage>
</organism>
<dbReference type="Pfam" id="PF04054">
    <property type="entry name" value="Not1"/>
    <property type="match status" value="1"/>
</dbReference>
<sequence length="179" mass="20457">MELSVSHCLSSWVISSSPHQLQPLSFLAIDIYAKLVFSIVKFCHADQGSSKLYLLHKVLVPIEKFFNLLIIHHPLLDLISLDHVFDGASFQVLTSLANAFHALQPLKVPGFSFAWLELVSRRSFMPKLLTVNHQKGWHWFQRLLVDWFQFLEPFLRNAELGEPFHFLYKGTLGVVSAAS</sequence>
<accession>A0ABC8TLP8</accession>
<proteinExistence type="predicted"/>
<name>A0ABC8TLP8_9AQUA</name>
<reference evidence="2 3" key="1">
    <citation type="submission" date="2024-02" db="EMBL/GenBank/DDBJ databases">
        <authorList>
            <person name="Vignale AGUSTIN F."/>
            <person name="Sosa J E."/>
            <person name="Modenutti C."/>
        </authorList>
    </citation>
    <scope>NUCLEOTIDE SEQUENCE [LARGE SCALE GENOMIC DNA]</scope>
</reference>
<keyword evidence="3" id="KW-1185">Reference proteome</keyword>
<protein>
    <recommendedName>
        <fullName evidence="1">CCR4-Not complex component Not1 C-terminal domain-containing protein</fullName>
    </recommendedName>
</protein>
<evidence type="ECO:0000259" key="1">
    <source>
        <dbReference type="Pfam" id="PF04054"/>
    </source>
</evidence>
<feature type="domain" description="CCR4-Not complex component Not1 C-terminal" evidence="1">
    <location>
        <begin position="84"/>
        <end position="174"/>
    </location>
</feature>
<dbReference type="EMBL" id="CAUOFW020005483">
    <property type="protein sequence ID" value="CAK9170361.1"/>
    <property type="molecule type" value="Genomic_DNA"/>
</dbReference>
<comment type="caution">
    <text evidence="2">The sequence shown here is derived from an EMBL/GenBank/DDBJ whole genome shotgun (WGS) entry which is preliminary data.</text>
</comment>
<dbReference type="Gene3D" id="1.25.40.790">
    <property type="match status" value="1"/>
</dbReference>
<dbReference type="PANTHER" id="PTHR13162:SF8">
    <property type="entry name" value="CCR4-NOT TRANSCRIPTION COMPLEX SUBUNIT 1"/>
    <property type="match status" value="1"/>
</dbReference>
<evidence type="ECO:0000313" key="2">
    <source>
        <dbReference type="EMBL" id="CAK9170361.1"/>
    </source>
</evidence>
<evidence type="ECO:0000313" key="3">
    <source>
        <dbReference type="Proteomes" id="UP001642360"/>
    </source>
</evidence>
<gene>
    <name evidence="2" type="ORF">ILEXP_LOCUS39843</name>
</gene>
<dbReference type="InterPro" id="IPR040398">
    <property type="entry name" value="Not1"/>
</dbReference>
<dbReference type="Proteomes" id="UP001642360">
    <property type="component" value="Unassembled WGS sequence"/>
</dbReference>
<dbReference type="AlphaFoldDB" id="A0ABC8TLP8"/>
<dbReference type="PANTHER" id="PTHR13162">
    <property type="entry name" value="CCR4-NOT TRANSCRIPTION COMPLEX"/>
    <property type="match status" value="1"/>
</dbReference>
<dbReference type="InterPro" id="IPR007196">
    <property type="entry name" value="CCR4-Not_Not1_C"/>
</dbReference>